<dbReference type="Proteomes" id="UP000220251">
    <property type="component" value="Unassembled WGS sequence"/>
</dbReference>
<accession>A0A0H5DNZ0</accession>
<dbReference type="OrthoDB" id="21675at2"/>
<evidence type="ECO:0000313" key="2">
    <source>
        <dbReference type="Proteomes" id="UP000220251"/>
    </source>
</evidence>
<gene>
    <name evidence="1" type="ORF">ELAC_0705</name>
</gene>
<proteinExistence type="predicted"/>
<sequence>MTATTREAAKTLIHVGFRRGSHAEEILLLLRQLSPAEFRWFEDRSGVETATDVSAKTKEEAIENARKVFKLASFRTLKCGFRYTLPERDEHGMNALFFQMKASLLSPNGIYFDEEMGHNCFVQNMSLEAKKLLTQLNKENRL</sequence>
<dbReference type="AlphaFoldDB" id="A0A0H5DNZ0"/>
<protein>
    <submittedName>
        <fullName evidence="1">Uncharacterized protein</fullName>
    </submittedName>
</protein>
<evidence type="ECO:0000313" key="1">
    <source>
        <dbReference type="EMBL" id="CRX38057.1"/>
    </source>
</evidence>
<name>A0A0H5DNZ0_9BACT</name>
<organism evidence="1 2">
    <name type="scientific">Estrella lausannensis</name>
    <dbReference type="NCBI Taxonomy" id="483423"/>
    <lineage>
        <taxon>Bacteria</taxon>
        <taxon>Pseudomonadati</taxon>
        <taxon>Chlamydiota</taxon>
        <taxon>Chlamydiia</taxon>
        <taxon>Parachlamydiales</taxon>
        <taxon>Candidatus Criblamydiaceae</taxon>
        <taxon>Estrella</taxon>
    </lineage>
</organism>
<dbReference type="EMBL" id="CWGJ01000011">
    <property type="protein sequence ID" value="CRX38057.1"/>
    <property type="molecule type" value="Genomic_DNA"/>
</dbReference>
<keyword evidence="2" id="KW-1185">Reference proteome</keyword>
<dbReference type="RefSeq" id="WP_098037911.1">
    <property type="nucleotide sequence ID" value="NZ_CWGJ01000011.1"/>
</dbReference>
<reference evidence="2" key="1">
    <citation type="submission" date="2015-06" db="EMBL/GenBank/DDBJ databases">
        <authorList>
            <person name="Bertelli C."/>
        </authorList>
    </citation>
    <scope>NUCLEOTIDE SEQUENCE [LARGE SCALE GENOMIC DNA]</scope>
    <source>
        <strain evidence="2">CRIB-30</strain>
    </source>
</reference>